<dbReference type="RefSeq" id="WP_369206532.1">
    <property type="nucleotide sequence ID" value="NZ_JBFNXQ010000032.1"/>
</dbReference>
<evidence type="ECO:0000256" key="8">
    <source>
        <dbReference type="ARBA" id="ARBA00023012"/>
    </source>
</evidence>
<reference evidence="11 12" key="1">
    <citation type="submission" date="2024-06" db="EMBL/GenBank/DDBJ databases">
        <title>Draft genome sequence of Geodermatophilus badlandi, a novel member of the Geodermatophilaceae isolated from badland sedimentary rocks in the Red desert, Wyoming, USA.</title>
        <authorList>
            <person name="Ben Tekaya S."/>
            <person name="Nouioui I."/>
            <person name="Flores G.M."/>
            <person name="Shaal M.N."/>
            <person name="Bredoire F."/>
            <person name="Basile F."/>
            <person name="Van Diepen L."/>
            <person name="Ward N.L."/>
        </authorList>
    </citation>
    <scope>NUCLEOTIDE SEQUENCE [LARGE SCALE GENOMIC DNA]</scope>
    <source>
        <strain evidence="11 12">WL48A</strain>
    </source>
</reference>
<gene>
    <name evidence="11" type="ORF">ABQ292_11930</name>
</gene>
<accession>A0ABV3XFB1</accession>
<evidence type="ECO:0000256" key="1">
    <source>
        <dbReference type="ARBA" id="ARBA00000085"/>
    </source>
</evidence>
<keyword evidence="5" id="KW-0547">Nucleotide-binding</keyword>
<dbReference type="Pfam" id="PF07730">
    <property type="entry name" value="HisKA_3"/>
    <property type="match status" value="1"/>
</dbReference>
<evidence type="ECO:0000313" key="12">
    <source>
        <dbReference type="Proteomes" id="UP001560045"/>
    </source>
</evidence>
<keyword evidence="9" id="KW-1133">Transmembrane helix</keyword>
<dbReference type="PANTHER" id="PTHR24421">
    <property type="entry name" value="NITRATE/NITRITE SENSOR PROTEIN NARX-RELATED"/>
    <property type="match status" value="1"/>
</dbReference>
<dbReference type="InterPro" id="IPR011712">
    <property type="entry name" value="Sig_transdc_His_kin_sub3_dim/P"/>
</dbReference>
<dbReference type="SMART" id="SM00387">
    <property type="entry name" value="HATPase_c"/>
    <property type="match status" value="1"/>
</dbReference>
<dbReference type="CDD" id="cd16917">
    <property type="entry name" value="HATPase_UhpB-NarQ-NarX-like"/>
    <property type="match status" value="1"/>
</dbReference>
<keyword evidence="7" id="KW-0067">ATP-binding</keyword>
<sequence>MGVVAVLRHVWLTRVRGTERARDVSDAVLTALAGLVLVASGLVGIWNGEPAGSPWVHAGPLAVGCLAMLGKRRHPVAALLAGVAVFAVDVALGGSVGLLLVLFDLVYSAALHAGPRAVLRLRAASWALVVLSLLVGWTATGELRITVFLGLQSFALVTTPLWWGLAVRRERELAALARARADDLRDLAELRAAEVRAEERAQMARDLHDAVAGNVSAIALHAEAALAHPAAPGGAADRERAALEAVRAAGLTSLEEMRAMILLLRADSGPLAAAPRLDRLDGLLAGARAAGLDVRLVPARPVPPLPAAVEQAAYRILQEALTNAAKHAPGGRVEVTAAVSGDRLGLRVDSEDGRRGTAVPGAGLGLLTMRERAESLGGRFAAGWSDDARSRWSVAAELPVGVPVERPVEVGR</sequence>
<evidence type="ECO:0000259" key="10">
    <source>
        <dbReference type="SMART" id="SM00387"/>
    </source>
</evidence>
<dbReference type="SUPFAM" id="SSF55874">
    <property type="entry name" value="ATPase domain of HSP90 chaperone/DNA topoisomerase II/histidine kinase"/>
    <property type="match status" value="1"/>
</dbReference>
<keyword evidence="12" id="KW-1185">Reference proteome</keyword>
<dbReference type="EC" id="2.7.13.3" evidence="2"/>
<dbReference type="Gene3D" id="3.30.565.10">
    <property type="entry name" value="Histidine kinase-like ATPase, C-terminal domain"/>
    <property type="match status" value="1"/>
</dbReference>
<feature type="transmembrane region" description="Helical" evidence="9">
    <location>
        <begin position="147"/>
        <end position="165"/>
    </location>
</feature>
<keyword evidence="9" id="KW-0472">Membrane</keyword>
<comment type="caution">
    <text evidence="11">The sequence shown here is derived from an EMBL/GenBank/DDBJ whole genome shotgun (WGS) entry which is preliminary data.</text>
</comment>
<dbReference type="InterPro" id="IPR003594">
    <property type="entry name" value="HATPase_dom"/>
</dbReference>
<keyword evidence="9" id="KW-0812">Transmembrane</keyword>
<feature type="transmembrane region" description="Helical" evidence="9">
    <location>
        <begin position="24"/>
        <end position="46"/>
    </location>
</feature>
<feature type="transmembrane region" description="Helical" evidence="9">
    <location>
        <begin position="123"/>
        <end position="140"/>
    </location>
</feature>
<evidence type="ECO:0000313" key="11">
    <source>
        <dbReference type="EMBL" id="MEX5719067.1"/>
    </source>
</evidence>
<proteinExistence type="predicted"/>
<organism evidence="11 12">
    <name type="scientific">Geodermatophilus maliterrae</name>
    <dbReference type="NCBI Taxonomy" id="3162531"/>
    <lineage>
        <taxon>Bacteria</taxon>
        <taxon>Bacillati</taxon>
        <taxon>Actinomycetota</taxon>
        <taxon>Actinomycetes</taxon>
        <taxon>Geodermatophilales</taxon>
        <taxon>Geodermatophilaceae</taxon>
        <taxon>Geodermatophilus</taxon>
    </lineage>
</organism>
<dbReference type="GO" id="GO:0016301">
    <property type="term" value="F:kinase activity"/>
    <property type="evidence" value="ECO:0007669"/>
    <property type="project" value="UniProtKB-KW"/>
</dbReference>
<keyword evidence="3" id="KW-0597">Phosphoprotein</keyword>
<dbReference type="Gene3D" id="1.20.5.1930">
    <property type="match status" value="1"/>
</dbReference>
<evidence type="ECO:0000256" key="2">
    <source>
        <dbReference type="ARBA" id="ARBA00012438"/>
    </source>
</evidence>
<protein>
    <recommendedName>
        <fullName evidence="2">histidine kinase</fullName>
        <ecNumber evidence="2">2.7.13.3</ecNumber>
    </recommendedName>
</protein>
<dbReference type="Pfam" id="PF02518">
    <property type="entry name" value="HATPase_c"/>
    <property type="match status" value="1"/>
</dbReference>
<evidence type="ECO:0000256" key="7">
    <source>
        <dbReference type="ARBA" id="ARBA00022840"/>
    </source>
</evidence>
<dbReference type="EMBL" id="JBFNXQ010000032">
    <property type="protein sequence ID" value="MEX5719067.1"/>
    <property type="molecule type" value="Genomic_DNA"/>
</dbReference>
<evidence type="ECO:0000256" key="9">
    <source>
        <dbReference type="SAM" id="Phobius"/>
    </source>
</evidence>
<keyword evidence="6 11" id="KW-0418">Kinase</keyword>
<dbReference type="InterPro" id="IPR036890">
    <property type="entry name" value="HATPase_C_sf"/>
</dbReference>
<evidence type="ECO:0000256" key="6">
    <source>
        <dbReference type="ARBA" id="ARBA00022777"/>
    </source>
</evidence>
<evidence type="ECO:0000256" key="4">
    <source>
        <dbReference type="ARBA" id="ARBA00022679"/>
    </source>
</evidence>
<comment type="catalytic activity">
    <reaction evidence="1">
        <text>ATP + protein L-histidine = ADP + protein N-phospho-L-histidine.</text>
        <dbReference type="EC" id="2.7.13.3"/>
    </reaction>
</comment>
<feature type="domain" description="Histidine kinase/HSP90-like ATPase" evidence="10">
    <location>
        <begin position="308"/>
        <end position="398"/>
    </location>
</feature>
<keyword evidence="8" id="KW-0902">Two-component regulatory system</keyword>
<evidence type="ECO:0000256" key="5">
    <source>
        <dbReference type="ARBA" id="ARBA00022741"/>
    </source>
</evidence>
<feature type="transmembrane region" description="Helical" evidence="9">
    <location>
        <begin position="76"/>
        <end position="103"/>
    </location>
</feature>
<dbReference type="PANTHER" id="PTHR24421:SF10">
    <property type="entry name" value="NITRATE_NITRITE SENSOR PROTEIN NARQ"/>
    <property type="match status" value="1"/>
</dbReference>
<keyword evidence="4" id="KW-0808">Transferase</keyword>
<name>A0ABV3XFB1_9ACTN</name>
<evidence type="ECO:0000256" key="3">
    <source>
        <dbReference type="ARBA" id="ARBA00022553"/>
    </source>
</evidence>
<dbReference type="Proteomes" id="UP001560045">
    <property type="component" value="Unassembled WGS sequence"/>
</dbReference>
<dbReference type="InterPro" id="IPR050482">
    <property type="entry name" value="Sensor_HK_TwoCompSys"/>
</dbReference>